<dbReference type="Proteomes" id="UP000636004">
    <property type="component" value="Unassembled WGS sequence"/>
</dbReference>
<sequence length="261" mass="30461">MKSILFVFSVFLFVACKEQKEKVVISSKEDTSIRDNKYPKNLLNVFEAHGGLKHWNTFQTLEFTMEKPNGAERTLTDLKNRKSFISTDKFQIGYNGQDVWIKQDSMHYKGKPKFYYNLMLYFYAMPFILADDGIVYSDADPLVFEGQTFPGIRIGYNSGVGESPEDEYILYFDAETHKMTWLGYTVTFFTKEKGKEFHFIKYSDWQEVNGLILPETLSWYAYENNKPTEKKSDLKFINIKVSKDKINSEIFEVPEGAQIVE</sequence>
<evidence type="ECO:0000313" key="2">
    <source>
        <dbReference type="Proteomes" id="UP000636004"/>
    </source>
</evidence>
<dbReference type="RefSeq" id="WP_189360100.1">
    <property type="nucleotide sequence ID" value="NZ_BMWZ01000003.1"/>
</dbReference>
<evidence type="ECO:0000313" key="1">
    <source>
        <dbReference type="EMBL" id="GGZ77959.1"/>
    </source>
</evidence>
<dbReference type="InterPro" id="IPR045444">
    <property type="entry name" value="DUF6503"/>
</dbReference>
<dbReference type="AlphaFoldDB" id="A0A918QZX4"/>
<proteinExistence type="predicted"/>
<comment type="caution">
    <text evidence="1">The sequence shown here is derived from an EMBL/GenBank/DDBJ whole genome shotgun (WGS) entry which is preliminary data.</text>
</comment>
<protein>
    <recommendedName>
        <fullName evidence="3">Threonine synthase</fullName>
    </recommendedName>
</protein>
<gene>
    <name evidence="1" type="ORF">GCM10007028_14200</name>
</gene>
<accession>A0A918QZX4</accession>
<dbReference type="Pfam" id="PF20113">
    <property type="entry name" value="DUF6503"/>
    <property type="match status" value="1"/>
</dbReference>
<reference evidence="1" key="1">
    <citation type="journal article" date="2014" name="Int. J. Syst. Evol. Microbiol.">
        <title>Complete genome sequence of Corynebacterium casei LMG S-19264T (=DSM 44701T), isolated from a smear-ripened cheese.</title>
        <authorList>
            <consortium name="US DOE Joint Genome Institute (JGI-PGF)"/>
            <person name="Walter F."/>
            <person name="Albersmeier A."/>
            <person name="Kalinowski J."/>
            <person name="Ruckert C."/>
        </authorList>
    </citation>
    <scope>NUCLEOTIDE SEQUENCE</scope>
    <source>
        <strain evidence="1">KCTC 12710</strain>
    </source>
</reference>
<name>A0A918QZX4_9FLAO</name>
<keyword evidence="2" id="KW-1185">Reference proteome</keyword>
<reference evidence="1" key="2">
    <citation type="submission" date="2020-09" db="EMBL/GenBank/DDBJ databases">
        <authorList>
            <person name="Sun Q."/>
            <person name="Kim S."/>
        </authorList>
    </citation>
    <scope>NUCLEOTIDE SEQUENCE</scope>
    <source>
        <strain evidence="1">KCTC 12710</strain>
    </source>
</reference>
<evidence type="ECO:0008006" key="3">
    <source>
        <dbReference type="Google" id="ProtNLM"/>
    </source>
</evidence>
<dbReference type="PROSITE" id="PS51257">
    <property type="entry name" value="PROKAR_LIPOPROTEIN"/>
    <property type="match status" value="1"/>
</dbReference>
<dbReference type="EMBL" id="BMWZ01000003">
    <property type="protein sequence ID" value="GGZ77959.1"/>
    <property type="molecule type" value="Genomic_DNA"/>
</dbReference>
<organism evidence="1 2">
    <name type="scientific">Algibacter mikhailovii</name>
    <dbReference type="NCBI Taxonomy" id="425498"/>
    <lineage>
        <taxon>Bacteria</taxon>
        <taxon>Pseudomonadati</taxon>
        <taxon>Bacteroidota</taxon>
        <taxon>Flavobacteriia</taxon>
        <taxon>Flavobacteriales</taxon>
        <taxon>Flavobacteriaceae</taxon>
        <taxon>Algibacter</taxon>
    </lineage>
</organism>